<feature type="domain" description="RNA-binding S4" evidence="2">
    <location>
        <begin position="156"/>
        <end position="199"/>
    </location>
</feature>
<dbReference type="InterPro" id="IPR002942">
    <property type="entry name" value="S4_RNA-bd"/>
</dbReference>
<evidence type="ECO:0000256" key="1">
    <source>
        <dbReference type="PROSITE-ProRule" id="PRU00182"/>
    </source>
</evidence>
<dbReference type="PROSITE" id="PS50889">
    <property type="entry name" value="S4"/>
    <property type="match status" value="1"/>
</dbReference>
<sequence length="231" mass="25003">MHEYVSKARGGRVVQTPFLEPESQEELRRLAKQEGLQVAAFGGLPLAERKVMVLYPEEVPQVSDPTRVLLVRFAGDLERLEDTLREIMEPGLLGDLEACVSLREGSVEVEGGFLVVTLPKGHKALIEAGLEVREPTPGEIPQSRERVRSVVVPSLRVDAVGAKGFGVSRNYFAQGVKAGKVKLGGKTAAGKDEVKEGDTLLAEGLGVLTVRKVLGSTKRGNYKLEVEVHKG</sequence>
<evidence type="ECO:0000313" key="4">
    <source>
        <dbReference type="Proteomes" id="UP000001916"/>
    </source>
</evidence>
<gene>
    <name evidence="3" type="ordered locus">Mesil_0877</name>
</gene>
<dbReference type="STRING" id="526227.Mesil_0877"/>
<dbReference type="AlphaFoldDB" id="D7BBZ3"/>
<keyword evidence="4" id="KW-1185">Reference proteome</keyword>
<dbReference type="eggNOG" id="COG2302">
    <property type="taxonomic scope" value="Bacteria"/>
</dbReference>
<dbReference type="GO" id="GO:0003723">
    <property type="term" value="F:RNA binding"/>
    <property type="evidence" value="ECO:0007669"/>
    <property type="project" value="UniProtKB-KW"/>
</dbReference>
<proteinExistence type="predicted"/>
<accession>D7BBZ3</accession>
<dbReference type="RefSeq" id="WP_013157374.1">
    <property type="nucleotide sequence ID" value="NC_014212.1"/>
</dbReference>
<dbReference type="SUPFAM" id="SSF55174">
    <property type="entry name" value="Alpha-L RNA-binding motif"/>
    <property type="match status" value="1"/>
</dbReference>
<reference evidence="3 4" key="1">
    <citation type="journal article" date="2010" name="Stand. Genomic Sci.">
        <title>Complete genome sequence of Meiothermus silvanus type strain (VI-R2).</title>
        <authorList>
            <person name="Sikorski J."/>
            <person name="Tindall B.J."/>
            <person name="Lowry S."/>
            <person name="Lucas S."/>
            <person name="Nolan M."/>
            <person name="Copeland A."/>
            <person name="Glavina Del Rio T."/>
            <person name="Tice H."/>
            <person name="Cheng J.F."/>
            <person name="Han C."/>
            <person name="Pitluck S."/>
            <person name="Liolios K."/>
            <person name="Ivanova N."/>
            <person name="Mavromatis K."/>
            <person name="Mikhailova N."/>
            <person name="Pati A."/>
            <person name="Goodwin L."/>
            <person name="Chen A."/>
            <person name="Palaniappan K."/>
            <person name="Land M."/>
            <person name="Hauser L."/>
            <person name="Chang Y.J."/>
            <person name="Jeffries C.D."/>
            <person name="Rohde M."/>
            <person name="Goker M."/>
            <person name="Woyke T."/>
            <person name="Bristow J."/>
            <person name="Eisen J.A."/>
            <person name="Markowitz V."/>
            <person name="Hugenholtz P."/>
            <person name="Kyrpides N.C."/>
            <person name="Klenk H.P."/>
            <person name="Lapidus A."/>
        </authorList>
    </citation>
    <scope>NUCLEOTIDE SEQUENCE [LARGE SCALE GENOMIC DNA]</scope>
    <source>
        <strain evidence="4">ATCC 700542 / DSM 9946 / VI-R2</strain>
    </source>
</reference>
<dbReference type="Gene3D" id="3.30.1370.160">
    <property type="match status" value="1"/>
</dbReference>
<protein>
    <submittedName>
        <fullName evidence="3">RNA-binding S4 domain protein</fullName>
    </submittedName>
</protein>
<keyword evidence="1" id="KW-0694">RNA-binding</keyword>
<organism evidence="3 4">
    <name type="scientific">Allomeiothermus silvanus (strain ATCC 700542 / DSM 9946 / NBRC 106475 / NCIMB 13440 / VI-R2)</name>
    <name type="common">Thermus silvanus</name>
    <dbReference type="NCBI Taxonomy" id="526227"/>
    <lineage>
        <taxon>Bacteria</taxon>
        <taxon>Thermotogati</taxon>
        <taxon>Deinococcota</taxon>
        <taxon>Deinococci</taxon>
        <taxon>Thermales</taxon>
        <taxon>Thermaceae</taxon>
        <taxon>Allomeiothermus</taxon>
    </lineage>
</organism>
<dbReference type="Pfam" id="PF01479">
    <property type="entry name" value="S4"/>
    <property type="match status" value="1"/>
</dbReference>
<dbReference type="Proteomes" id="UP000001916">
    <property type="component" value="Chromosome"/>
</dbReference>
<dbReference type="EMBL" id="CP002042">
    <property type="protein sequence ID" value="ADH62789.1"/>
    <property type="molecule type" value="Genomic_DNA"/>
</dbReference>
<evidence type="ECO:0000313" key="3">
    <source>
        <dbReference type="EMBL" id="ADH62789.1"/>
    </source>
</evidence>
<name>D7BBZ3_ALLS1</name>
<evidence type="ECO:0000259" key="2">
    <source>
        <dbReference type="Pfam" id="PF01479"/>
    </source>
</evidence>
<dbReference type="OrthoDB" id="25862at2"/>
<dbReference type="KEGG" id="msv:Mesil_0877"/>
<dbReference type="HOGENOM" id="CLU_1198629_0_0_0"/>